<dbReference type="EMBL" id="JBANRG010000005">
    <property type="protein sequence ID" value="KAK7466405.1"/>
    <property type="molecule type" value="Genomic_DNA"/>
</dbReference>
<keyword evidence="2" id="KW-1185">Reference proteome</keyword>
<dbReference type="Proteomes" id="UP001498398">
    <property type="component" value="Unassembled WGS sequence"/>
</dbReference>
<comment type="caution">
    <text evidence="1">The sequence shown here is derived from an EMBL/GenBank/DDBJ whole genome shotgun (WGS) entry which is preliminary data.</text>
</comment>
<sequence>MPKRLSWLLVVPTVADVDERNDTLEELMSTSKGVIRCVSERLKKYQVPYYIANYACSSGPETYGGLWHLYRQAYNFTHLGKRIYLDLCTNHHSIEKICIIATESGAYLVMRVLQFFAAYGTKFQYDANEFDDKWSEFVFSMKLSPQANQGQNDILGLISSVVLIHPSLPSPSGIARLLGSLVDSGLYKHRESEPLIPIQCILLEINLKVHVLWVTTKIKTNHNVVMGSFPNSSECAEEDVVDYVVEDMKLV</sequence>
<organism evidence="1 2">
    <name type="scientific">Marasmiellus scandens</name>
    <dbReference type="NCBI Taxonomy" id="2682957"/>
    <lineage>
        <taxon>Eukaryota</taxon>
        <taxon>Fungi</taxon>
        <taxon>Dikarya</taxon>
        <taxon>Basidiomycota</taxon>
        <taxon>Agaricomycotina</taxon>
        <taxon>Agaricomycetes</taxon>
        <taxon>Agaricomycetidae</taxon>
        <taxon>Agaricales</taxon>
        <taxon>Marasmiineae</taxon>
        <taxon>Omphalotaceae</taxon>
        <taxon>Marasmiellus</taxon>
    </lineage>
</organism>
<gene>
    <name evidence="1" type="ORF">VKT23_005127</name>
</gene>
<evidence type="ECO:0000313" key="1">
    <source>
        <dbReference type="EMBL" id="KAK7466405.1"/>
    </source>
</evidence>
<protein>
    <submittedName>
        <fullName evidence="1">Uncharacterized protein</fullName>
    </submittedName>
</protein>
<proteinExistence type="predicted"/>
<accession>A0ABR1JS85</accession>
<reference evidence="1 2" key="1">
    <citation type="submission" date="2024-01" db="EMBL/GenBank/DDBJ databases">
        <title>A draft genome for the cacao thread blight pathogen Marasmiellus scandens.</title>
        <authorList>
            <person name="Baruah I.K."/>
            <person name="Leung J."/>
            <person name="Bukari Y."/>
            <person name="Amoako-Attah I."/>
            <person name="Meinhardt L.W."/>
            <person name="Bailey B.A."/>
            <person name="Cohen S.P."/>
        </authorList>
    </citation>
    <scope>NUCLEOTIDE SEQUENCE [LARGE SCALE GENOMIC DNA]</scope>
    <source>
        <strain evidence="1 2">GH-19</strain>
    </source>
</reference>
<evidence type="ECO:0000313" key="2">
    <source>
        <dbReference type="Proteomes" id="UP001498398"/>
    </source>
</evidence>
<name>A0ABR1JS85_9AGAR</name>